<feature type="region of interest" description="Disordered" evidence="1">
    <location>
        <begin position="65"/>
        <end position="105"/>
    </location>
</feature>
<name>A0A4C1Z6A0_EUMVA</name>
<reference evidence="2 3" key="1">
    <citation type="journal article" date="2019" name="Commun. Biol.">
        <title>The bagworm genome reveals a unique fibroin gene that provides high tensile strength.</title>
        <authorList>
            <person name="Kono N."/>
            <person name="Nakamura H."/>
            <person name="Ohtoshi R."/>
            <person name="Tomita M."/>
            <person name="Numata K."/>
            <person name="Arakawa K."/>
        </authorList>
    </citation>
    <scope>NUCLEOTIDE SEQUENCE [LARGE SCALE GENOMIC DNA]</scope>
</reference>
<proteinExistence type="predicted"/>
<evidence type="ECO:0000256" key="1">
    <source>
        <dbReference type="SAM" id="MobiDB-lite"/>
    </source>
</evidence>
<comment type="caution">
    <text evidence="2">The sequence shown here is derived from an EMBL/GenBank/DDBJ whole genome shotgun (WGS) entry which is preliminary data.</text>
</comment>
<keyword evidence="3" id="KW-1185">Reference proteome</keyword>
<organism evidence="2 3">
    <name type="scientific">Eumeta variegata</name>
    <name type="common">Bagworm moth</name>
    <name type="synonym">Eumeta japonica</name>
    <dbReference type="NCBI Taxonomy" id="151549"/>
    <lineage>
        <taxon>Eukaryota</taxon>
        <taxon>Metazoa</taxon>
        <taxon>Ecdysozoa</taxon>
        <taxon>Arthropoda</taxon>
        <taxon>Hexapoda</taxon>
        <taxon>Insecta</taxon>
        <taxon>Pterygota</taxon>
        <taxon>Neoptera</taxon>
        <taxon>Endopterygota</taxon>
        <taxon>Lepidoptera</taxon>
        <taxon>Glossata</taxon>
        <taxon>Ditrysia</taxon>
        <taxon>Tineoidea</taxon>
        <taxon>Psychidae</taxon>
        <taxon>Oiketicinae</taxon>
        <taxon>Eumeta</taxon>
    </lineage>
</organism>
<dbReference type="Proteomes" id="UP000299102">
    <property type="component" value="Unassembled WGS sequence"/>
</dbReference>
<gene>
    <name evidence="2" type="ORF">EVAR_63842_1</name>
</gene>
<evidence type="ECO:0000313" key="2">
    <source>
        <dbReference type="EMBL" id="GBP84351.1"/>
    </source>
</evidence>
<evidence type="ECO:0000313" key="3">
    <source>
        <dbReference type="Proteomes" id="UP000299102"/>
    </source>
</evidence>
<protein>
    <submittedName>
        <fullName evidence="2">Uncharacterized protein</fullName>
    </submittedName>
</protein>
<accession>A0A4C1Z6A0</accession>
<dbReference type="AlphaFoldDB" id="A0A4C1Z6A0"/>
<sequence>MWNSSLLLLSWHSHRLCPEVLSTSPMSSTFLTATADLKEDILFTNRPLNRVSRLSRAIRASERAKYKAMRTAVPRRRERQNAANNDEPSLSRGKLTHSAVTHPLF</sequence>
<dbReference type="EMBL" id="BGZK01001673">
    <property type="protein sequence ID" value="GBP84351.1"/>
    <property type="molecule type" value="Genomic_DNA"/>
</dbReference>